<keyword evidence="2" id="KW-0464">Manganese</keyword>
<dbReference type="Pfam" id="PF02670">
    <property type="entry name" value="DXP_reductoisom"/>
    <property type="match status" value="1"/>
</dbReference>
<keyword evidence="3" id="KW-0414">Isoprene biosynthesis</keyword>
<dbReference type="PANTHER" id="PTHR30525">
    <property type="entry name" value="1-DEOXY-D-XYLULOSE 5-PHOSPHATE REDUCTOISOMERASE"/>
    <property type="match status" value="1"/>
</dbReference>
<sequence>MDSDDIRGYMGSRTGYVILDDMWSKQEDADHLQRVDVLQEHESAKTEVIKTDEIKAFKPQLVSIKNESLVTEIKEVLSGSDYMPEIIPGDEGVVEVACHPEDCVTVVTGIVGCAGLKPTVAAIEAEKNIALENKKTLIAGGPLVLPLAHKHNVKILPADSEHYAIFQCIQGFPEGALRRIILTASGGAFRDWPVEKLKDVKVADA</sequence>
<dbReference type="Pfam" id="PF08436">
    <property type="entry name" value="DXP_redisom_C"/>
    <property type="match status" value="1"/>
</dbReference>
<organism evidence="6 7">
    <name type="scientific">Tanacetum coccineum</name>
    <dbReference type="NCBI Taxonomy" id="301880"/>
    <lineage>
        <taxon>Eukaryota</taxon>
        <taxon>Viridiplantae</taxon>
        <taxon>Streptophyta</taxon>
        <taxon>Embryophyta</taxon>
        <taxon>Tracheophyta</taxon>
        <taxon>Spermatophyta</taxon>
        <taxon>Magnoliopsida</taxon>
        <taxon>eudicotyledons</taxon>
        <taxon>Gunneridae</taxon>
        <taxon>Pentapetalae</taxon>
        <taxon>asterids</taxon>
        <taxon>campanulids</taxon>
        <taxon>Asterales</taxon>
        <taxon>Asteraceae</taxon>
        <taxon>Asteroideae</taxon>
        <taxon>Anthemideae</taxon>
        <taxon>Anthemidinae</taxon>
        <taxon>Tanacetum</taxon>
    </lineage>
</organism>
<keyword evidence="1" id="KW-0521">NADP</keyword>
<dbReference type="InterPro" id="IPR003821">
    <property type="entry name" value="DXP_reductoisomerase"/>
</dbReference>
<dbReference type="SUPFAM" id="SSF51735">
    <property type="entry name" value="NAD(P)-binding Rossmann-fold domains"/>
    <property type="match status" value="1"/>
</dbReference>
<keyword evidence="7" id="KW-1185">Reference proteome</keyword>
<feature type="domain" description="1-deoxy-D-xylulose 5-phosphate reductoisomerase C-terminal" evidence="5">
    <location>
        <begin position="155"/>
        <end position="205"/>
    </location>
</feature>
<dbReference type="PANTHER" id="PTHR30525:SF7">
    <property type="entry name" value="1-DEOXY-D-XYLULOSE-5-PHOSPHATE REDUCTOISOMERASE"/>
    <property type="match status" value="1"/>
</dbReference>
<dbReference type="EMBL" id="BQNB010012682">
    <property type="protein sequence ID" value="GJT06599.1"/>
    <property type="molecule type" value="Genomic_DNA"/>
</dbReference>
<dbReference type="InterPro" id="IPR013644">
    <property type="entry name" value="DXP_reductoisomerase_C"/>
</dbReference>
<feature type="domain" description="1-deoxy-D-xylulose 5-phosphate reductoisomerase N-terminal" evidence="4">
    <location>
        <begin position="52"/>
        <end position="141"/>
    </location>
</feature>
<proteinExistence type="predicted"/>
<reference evidence="6" key="2">
    <citation type="submission" date="2022-01" db="EMBL/GenBank/DDBJ databases">
        <authorList>
            <person name="Yamashiro T."/>
            <person name="Shiraishi A."/>
            <person name="Satake H."/>
            <person name="Nakayama K."/>
        </authorList>
    </citation>
    <scope>NUCLEOTIDE SEQUENCE</scope>
</reference>
<dbReference type="Gene3D" id="3.40.50.720">
    <property type="entry name" value="NAD(P)-binding Rossmann-like Domain"/>
    <property type="match status" value="1"/>
</dbReference>
<name>A0ABQ5AZQ7_9ASTR</name>
<evidence type="ECO:0000313" key="6">
    <source>
        <dbReference type="EMBL" id="GJT06599.1"/>
    </source>
</evidence>
<protein>
    <submittedName>
        <fullName evidence="6">1-deoxy-D-xylulose-5-phosphate reductoisomerase</fullName>
    </submittedName>
</protein>
<dbReference type="Proteomes" id="UP001151760">
    <property type="component" value="Unassembled WGS sequence"/>
</dbReference>
<gene>
    <name evidence="6" type="ORF">Tco_0841061</name>
</gene>
<comment type="caution">
    <text evidence="6">The sequence shown here is derived from an EMBL/GenBank/DDBJ whole genome shotgun (WGS) entry which is preliminary data.</text>
</comment>
<evidence type="ECO:0000256" key="1">
    <source>
        <dbReference type="ARBA" id="ARBA00022857"/>
    </source>
</evidence>
<evidence type="ECO:0000259" key="5">
    <source>
        <dbReference type="Pfam" id="PF08436"/>
    </source>
</evidence>
<evidence type="ECO:0000259" key="4">
    <source>
        <dbReference type="Pfam" id="PF02670"/>
    </source>
</evidence>
<reference evidence="6" key="1">
    <citation type="journal article" date="2022" name="Int. J. Mol. Sci.">
        <title>Draft Genome of Tanacetum Coccineum: Genomic Comparison of Closely Related Tanacetum-Family Plants.</title>
        <authorList>
            <person name="Yamashiro T."/>
            <person name="Shiraishi A."/>
            <person name="Nakayama K."/>
            <person name="Satake H."/>
        </authorList>
    </citation>
    <scope>NUCLEOTIDE SEQUENCE</scope>
</reference>
<evidence type="ECO:0000256" key="2">
    <source>
        <dbReference type="ARBA" id="ARBA00023211"/>
    </source>
</evidence>
<evidence type="ECO:0000256" key="3">
    <source>
        <dbReference type="ARBA" id="ARBA00023229"/>
    </source>
</evidence>
<dbReference type="InterPro" id="IPR036291">
    <property type="entry name" value="NAD(P)-bd_dom_sf"/>
</dbReference>
<dbReference type="SUPFAM" id="SSF55347">
    <property type="entry name" value="Glyceraldehyde-3-phosphate dehydrogenase-like, C-terminal domain"/>
    <property type="match status" value="1"/>
</dbReference>
<accession>A0ABQ5AZQ7</accession>
<dbReference type="InterPro" id="IPR013512">
    <property type="entry name" value="DXP_reductoisomerase_N"/>
</dbReference>
<evidence type="ECO:0000313" key="7">
    <source>
        <dbReference type="Proteomes" id="UP001151760"/>
    </source>
</evidence>